<protein>
    <submittedName>
        <fullName evidence="1">Uncharacterized protein</fullName>
    </submittedName>
</protein>
<dbReference type="EMBL" id="RBIG01000002">
    <property type="protein sequence ID" value="RKQ70460.1"/>
    <property type="molecule type" value="Genomic_DNA"/>
</dbReference>
<accession>A0A420WHH4</accession>
<proteinExistence type="predicted"/>
<comment type="caution">
    <text evidence="1">The sequence shown here is derived from an EMBL/GenBank/DDBJ whole genome shotgun (WGS) entry which is preliminary data.</text>
</comment>
<dbReference type="Proteomes" id="UP000277424">
    <property type="component" value="Unassembled WGS sequence"/>
</dbReference>
<evidence type="ECO:0000313" key="1">
    <source>
        <dbReference type="EMBL" id="RKQ70460.1"/>
    </source>
</evidence>
<sequence>MLHISRQFEDIAKRVSQDVTHHAASSPVPAAVGFVLYFLRNSEGEPLKDTTLVRVGITMKEMEETEGFANLVETCKLRHLTARLEEHFYSQQPVFTRIYKVVVDGWS</sequence>
<organism evidence="1 2">
    <name type="scientific">Oceanibaculum indicum</name>
    <dbReference type="NCBI Taxonomy" id="526216"/>
    <lineage>
        <taxon>Bacteria</taxon>
        <taxon>Pseudomonadati</taxon>
        <taxon>Pseudomonadota</taxon>
        <taxon>Alphaproteobacteria</taxon>
        <taxon>Rhodospirillales</taxon>
        <taxon>Oceanibaculaceae</taxon>
        <taxon>Oceanibaculum</taxon>
    </lineage>
</organism>
<name>A0A420WHH4_9PROT</name>
<evidence type="ECO:0000313" key="2">
    <source>
        <dbReference type="Proteomes" id="UP000277424"/>
    </source>
</evidence>
<gene>
    <name evidence="1" type="ORF">BCL74_2408</name>
</gene>
<dbReference type="AlphaFoldDB" id="A0A420WHH4"/>
<reference evidence="1 2" key="1">
    <citation type="submission" date="2018-10" db="EMBL/GenBank/DDBJ databases">
        <title>Comparative analysis of microorganisms from saline springs in Andes Mountain Range, Colombia.</title>
        <authorList>
            <person name="Rubin E."/>
        </authorList>
    </citation>
    <scope>NUCLEOTIDE SEQUENCE [LARGE SCALE GENOMIC DNA]</scope>
    <source>
        <strain evidence="1 2">USBA 36</strain>
    </source>
</reference>